<dbReference type="SMART" id="SM00487">
    <property type="entry name" value="DEXDc"/>
    <property type="match status" value="1"/>
</dbReference>
<dbReference type="InterPro" id="IPR006935">
    <property type="entry name" value="Helicase/UvrB_N"/>
</dbReference>
<dbReference type="InterPro" id="IPR001650">
    <property type="entry name" value="Helicase_C-like"/>
</dbReference>
<evidence type="ECO:0000256" key="5">
    <source>
        <dbReference type="ARBA" id="ARBA00038040"/>
    </source>
</evidence>
<dbReference type="SMART" id="SM00847">
    <property type="entry name" value="HA2"/>
    <property type="match status" value="1"/>
</dbReference>
<feature type="coiled-coil region" evidence="6">
    <location>
        <begin position="39"/>
        <end position="66"/>
    </location>
</feature>
<name>A0A4Q0AH58_9BACT</name>
<keyword evidence="4" id="KW-0067">ATP-binding</keyword>
<feature type="domain" description="Helicase C-terminal" evidence="8">
    <location>
        <begin position="272"/>
        <end position="468"/>
    </location>
</feature>
<evidence type="ECO:0000256" key="6">
    <source>
        <dbReference type="SAM" id="Coils"/>
    </source>
</evidence>
<dbReference type="Proteomes" id="UP000289257">
    <property type="component" value="Unassembled WGS sequence"/>
</dbReference>
<keyword evidence="10" id="KW-1185">Reference proteome</keyword>
<dbReference type="PROSITE" id="PS51194">
    <property type="entry name" value="HELICASE_CTER"/>
    <property type="match status" value="1"/>
</dbReference>
<evidence type="ECO:0000256" key="1">
    <source>
        <dbReference type="ARBA" id="ARBA00022741"/>
    </source>
</evidence>
<evidence type="ECO:0000313" key="10">
    <source>
        <dbReference type="Proteomes" id="UP000289257"/>
    </source>
</evidence>
<evidence type="ECO:0008006" key="11">
    <source>
        <dbReference type="Google" id="ProtNLM"/>
    </source>
</evidence>
<dbReference type="Gene3D" id="3.40.50.300">
    <property type="entry name" value="P-loop containing nucleotide triphosphate hydrolases"/>
    <property type="match status" value="2"/>
</dbReference>
<dbReference type="InterPro" id="IPR048333">
    <property type="entry name" value="HA2_WH"/>
</dbReference>
<comment type="caution">
    <text evidence="9">The sequence shown here is derived from an EMBL/GenBank/DDBJ whole genome shotgun (WGS) entry which is preliminary data.</text>
</comment>
<evidence type="ECO:0000256" key="3">
    <source>
        <dbReference type="ARBA" id="ARBA00022806"/>
    </source>
</evidence>
<evidence type="ECO:0000259" key="7">
    <source>
        <dbReference type="PROSITE" id="PS51192"/>
    </source>
</evidence>
<dbReference type="SMART" id="SM00490">
    <property type="entry name" value="HELICc"/>
    <property type="match status" value="1"/>
</dbReference>
<keyword evidence="3" id="KW-0347">Helicase</keyword>
<dbReference type="SUPFAM" id="SSF52540">
    <property type="entry name" value="P-loop containing nucleoside triphosphate hydrolases"/>
    <property type="match status" value="1"/>
</dbReference>
<keyword evidence="2" id="KW-0378">Hydrolase</keyword>
<dbReference type="InterPro" id="IPR027417">
    <property type="entry name" value="P-loop_NTPase"/>
</dbReference>
<dbReference type="Gene3D" id="1.20.120.1080">
    <property type="match status" value="1"/>
</dbReference>
<dbReference type="GO" id="GO:0016787">
    <property type="term" value="F:hydrolase activity"/>
    <property type="evidence" value="ECO:0007669"/>
    <property type="project" value="UniProtKB-KW"/>
</dbReference>
<comment type="similarity">
    <text evidence="5">Belongs to the DEAD box helicase family. DEAH subfamily. PRP16 sub-subfamily.</text>
</comment>
<protein>
    <recommendedName>
        <fullName evidence="11">DEAD/DEAH box helicase</fullName>
    </recommendedName>
</protein>
<proteinExistence type="inferred from homology"/>
<sequence length="963" mass="108517">MTLMAAERQPPIFKRRDHGSERRGVFSVPADINTLAYRQEQSKQSKARLLAKLREAQRARTETLEAIDLGNKALPAYTHKHEILANIDAYKAVILGGPTGSGKSTQLPQYLYEAGYDMTVVLVPRRVIADGLGERIREEFTDQLGRDKAENMVGIVHGERVEMHNDNRVVVMTPQTFNVMEKDIKEKYGDKKVAIISDEIHEANLFTEIATGVAAMAVQEYEDWRLVAASATHNSETLQKTFQMLNKDSYVPIINIKGRPFNVEMKEEPRFSLMEVYAKVGHEHQKAMLFTSGKREIDHIIDETIAELKKTDPNASKQVVFRKLHGELSEFELSHINDPIPEGHRLVIVSSPAGMSGITIPGVTLVVSDGTINRQELDEDGILGLVRHYLSQDEIIQQIGRAGRDVPGGVGYIARPTTVMEDQLRKRGKEVEMPQMEYVPFSEHDSHAPPEIYHTNLSRVVLTVAAINLHFSDINDYIPHPVAPSAIINAEESLSRLGALDDEDKVTKTGLKMNHFPISPELSRGLVEAKDAELRGERTAMHLARVALIAAAVEVGGLQDFSPDKPKTWKALIRPEVADDFMAQHDLMSAVQGLDQLETKELFDFLEKFAIHPKRLERAQKVARKILQVFKMNLDNIIVTIPVPDEEADIRSDFTAGMIDLVYEEAGRVYRKTTYKNIHGDETATKRLLSLRSVAVPERGQLLAGIPRWYEKQSKDGLKRFDVIEMILKVDPKTVGQYAMANDLLVGRLLAPQMDGDRIVERQQMMFGSIPVGIPVKSESLELIPQASQDVLVERVLEKPGPRQRALREIAEELEWYQKAFSDDILAQYRQIKAPEYLTKESIKALIQKYAKSTRAMTEIDRRLGEYSYSKNITINRYFDEPSRRELRRRSPRSIEVAGVGVLRVQYDMGTPYITRTAGLSMAQFKAAAAQHLTLADGRKVLYQVEKHGGGIERLTADEFLKS</sequence>
<evidence type="ECO:0000313" key="9">
    <source>
        <dbReference type="EMBL" id="RWZ78423.1"/>
    </source>
</evidence>
<dbReference type="PROSITE" id="PS51192">
    <property type="entry name" value="HELICASE_ATP_BIND_1"/>
    <property type="match status" value="1"/>
</dbReference>
<dbReference type="InterPro" id="IPR014001">
    <property type="entry name" value="Helicase_ATP-bd"/>
</dbReference>
<reference evidence="9" key="1">
    <citation type="submission" date="2019-01" db="EMBL/GenBank/DDBJ databases">
        <title>Genomic signatures and co-occurrence patterns of the ultra-small Saccharimodia (Patescibacteria phylum) suggest a symbiotic lifestyle.</title>
        <authorList>
            <person name="Lemos L."/>
            <person name="Medeiros J."/>
            <person name="Andreote F."/>
            <person name="Fernandes G."/>
            <person name="Varani A."/>
            <person name="Oliveira G."/>
            <person name="Pylro V."/>
        </authorList>
    </citation>
    <scope>NUCLEOTIDE SEQUENCE [LARGE SCALE GENOMIC DNA]</scope>
    <source>
        <strain evidence="9">AMD02</strain>
    </source>
</reference>
<dbReference type="Pfam" id="PF04851">
    <property type="entry name" value="ResIII"/>
    <property type="match status" value="1"/>
</dbReference>
<dbReference type="AlphaFoldDB" id="A0A4Q0AH58"/>
<organism evidence="9 10">
    <name type="scientific">Candidatus Microsaccharimonas sossegonensis</name>
    <dbReference type="NCBI Taxonomy" id="2506948"/>
    <lineage>
        <taxon>Bacteria</taxon>
        <taxon>Candidatus Saccharimonadota</taxon>
        <taxon>Candidatus Saccharimonadia</taxon>
        <taxon>Candidatus Saccharimonadales</taxon>
        <taxon>Candidatus Saccharimonadaceae</taxon>
        <taxon>Candidatus Microsaccharimonas</taxon>
    </lineage>
</organism>
<dbReference type="Pfam" id="PF00271">
    <property type="entry name" value="Helicase_C"/>
    <property type="match status" value="1"/>
</dbReference>
<dbReference type="GO" id="GO:0003723">
    <property type="term" value="F:RNA binding"/>
    <property type="evidence" value="ECO:0007669"/>
    <property type="project" value="TreeGrafter"/>
</dbReference>
<dbReference type="PANTHER" id="PTHR18934:SF91">
    <property type="entry name" value="PRE-MRNA-SPLICING FACTOR ATP-DEPENDENT RNA HELICASE PRP16"/>
    <property type="match status" value="1"/>
</dbReference>
<dbReference type="GO" id="GO:0005524">
    <property type="term" value="F:ATP binding"/>
    <property type="evidence" value="ECO:0007669"/>
    <property type="project" value="UniProtKB-KW"/>
</dbReference>
<gene>
    <name evidence="9" type="ORF">EOT05_01535</name>
</gene>
<evidence type="ECO:0000256" key="2">
    <source>
        <dbReference type="ARBA" id="ARBA00022801"/>
    </source>
</evidence>
<keyword evidence="6" id="KW-0175">Coiled coil</keyword>
<dbReference type="GO" id="GO:0004386">
    <property type="term" value="F:helicase activity"/>
    <property type="evidence" value="ECO:0007669"/>
    <property type="project" value="UniProtKB-KW"/>
</dbReference>
<dbReference type="GO" id="GO:0003677">
    <property type="term" value="F:DNA binding"/>
    <property type="evidence" value="ECO:0007669"/>
    <property type="project" value="InterPro"/>
</dbReference>
<evidence type="ECO:0000256" key="4">
    <source>
        <dbReference type="ARBA" id="ARBA00022840"/>
    </source>
</evidence>
<accession>A0A4Q0AH58</accession>
<dbReference type="Pfam" id="PF04408">
    <property type="entry name" value="WHD_HA2"/>
    <property type="match status" value="1"/>
</dbReference>
<dbReference type="InterPro" id="IPR007502">
    <property type="entry name" value="Helicase-assoc_dom"/>
</dbReference>
<keyword evidence="1" id="KW-0547">Nucleotide-binding</keyword>
<evidence type="ECO:0000259" key="8">
    <source>
        <dbReference type="PROSITE" id="PS51194"/>
    </source>
</evidence>
<dbReference type="PANTHER" id="PTHR18934">
    <property type="entry name" value="ATP-DEPENDENT RNA HELICASE"/>
    <property type="match status" value="1"/>
</dbReference>
<dbReference type="EMBL" id="SCKX01000001">
    <property type="protein sequence ID" value="RWZ78423.1"/>
    <property type="molecule type" value="Genomic_DNA"/>
</dbReference>
<feature type="domain" description="Helicase ATP-binding" evidence="7">
    <location>
        <begin position="84"/>
        <end position="251"/>
    </location>
</feature>